<dbReference type="EMBL" id="CP011545">
    <property type="protein sequence ID" value="AKK08827.1"/>
    <property type="molecule type" value="Genomic_DNA"/>
</dbReference>
<sequence>MSSVTYPDHLHLATLALAEGSSAGIDDSWHLTDHSAVLGMGEEVFAAASIRMLTWRAHAHAGVTVHQEGRLVRLSFGPTLSPCLILHEERTPTRTALVYGTLPGHIERGEEAFIVEMAEDGTVRGRCVAFSQHSWWLARLGAPIARAVQRWVTARYVDGMRP</sequence>
<organism evidence="2 3">
    <name type="scientific">Corynebacterium testudinoris</name>
    <dbReference type="NCBI Taxonomy" id="136857"/>
    <lineage>
        <taxon>Bacteria</taxon>
        <taxon>Bacillati</taxon>
        <taxon>Actinomycetota</taxon>
        <taxon>Actinomycetes</taxon>
        <taxon>Mycobacteriales</taxon>
        <taxon>Corynebacteriaceae</taxon>
        <taxon>Corynebacterium</taxon>
    </lineage>
</organism>
<feature type="domain" description="DUF1990" evidence="1">
    <location>
        <begin position="27"/>
        <end position="157"/>
    </location>
</feature>
<gene>
    <name evidence="2" type="ORF">CTEST_06950</name>
</gene>
<dbReference type="PIRSF" id="PIRSF010260">
    <property type="entry name" value="UCP010260"/>
    <property type="match status" value="1"/>
</dbReference>
<protein>
    <recommendedName>
        <fullName evidence="1">DUF1990 domain-containing protein</fullName>
    </recommendedName>
</protein>
<dbReference type="AlphaFoldDB" id="A0A0G3HCE0"/>
<reference evidence="3" key="2">
    <citation type="submission" date="2015-05" db="EMBL/GenBank/DDBJ databases">
        <title>Complete genome sequence of Corynebacterium testudinoris DSM 44614, recovered from necrotic lesions in the mouth of a tortoise.</title>
        <authorList>
            <person name="Ruckert C."/>
            <person name="Albersmeier A."/>
            <person name="Winkler A."/>
            <person name="Tauch A."/>
        </authorList>
    </citation>
    <scope>NUCLEOTIDE SEQUENCE [LARGE SCALE GENOMIC DNA]</scope>
    <source>
        <strain evidence="3">DSM 44614</strain>
    </source>
</reference>
<keyword evidence="3" id="KW-1185">Reference proteome</keyword>
<dbReference type="Pfam" id="PF09348">
    <property type="entry name" value="DUF1990"/>
    <property type="match status" value="1"/>
</dbReference>
<reference evidence="2 3" key="1">
    <citation type="journal article" date="2015" name="Genome Announc.">
        <title>Complete Genome Sequence of the Type Strain Corynebacterium testudinoris DSM 44614, Recovered from Necrotic Lesions in the Mouth of a Tortoise.</title>
        <authorList>
            <person name="Ruckert C."/>
            <person name="Kriete M."/>
            <person name="Jaenicke S."/>
            <person name="Winkler A."/>
            <person name="Tauch A."/>
        </authorList>
    </citation>
    <scope>NUCLEOTIDE SEQUENCE [LARGE SCALE GENOMIC DNA]</scope>
    <source>
        <strain evidence="2 3">DSM 44614</strain>
    </source>
</reference>
<dbReference type="PANTHER" id="PTHR34202">
    <property type="entry name" value="UPF0548 PROTEIN"/>
    <property type="match status" value="1"/>
</dbReference>
<dbReference type="PATRIC" id="fig|136857.5.peg.1385"/>
<dbReference type="STRING" id="136857.CTEST_06950"/>
<accession>A0A0G3HCE0</accession>
<evidence type="ECO:0000313" key="3">
    <source>
        <dbReference type="Proteomes" id="UP000035540"/>
    </source>
</evidence>
<name>A0A0G3HCE0_9CORY</name>
<evidence type="ECO:0000313" key="2">
    <source>
        <dbReference type="EMBL" id="AKK08827.1"/>
    </source>
</evidence>
<evidence type="ECO:0000259" key="1">
    <source>
        <dbReference type="Pfam" id="PF09348"/>
    </source>
</evidence>
<dbReference type="PANTHER" id="PTHR34202:SF1">
    <property type="entry name" value="UPF0548 PROTEIN"/>
    <property type="match status" value="1"/>
</dbReference>
<proteinExistence type="predicted"/>
<dbReference type="KEGG" id="cted:CTEST_06950"/>
<dbReference type="OrthoDB" id="120660at2"/>
<dbReference type="InterPro" id="IPR018960">
    <property type="entry name" value="DUF1990"/>
</dbReference>
<dbReference type="Proteomes" id="UP000035540">
    <property type="component" value="Chromosome"/>
</dbReference>
<dbReference type="InterPro" id="IPR014457">
    <property type="entry name" value="UCP010260"/>
</dbReference>